<reference evidence="1" key="1">
    <citation type="journal article" date="2021" name="New Phytol.">
        <title>Evolutionary innovations through gain and loss of genes in the ectomycorrhizal Boletales.</title>
        <authorList>
            <person name="Wu G."/>
            <person name="Miyauchi S."/>
            <person name="Morin E."/>
            <person name="Kuo A."/>
            <person name="Drula E."/>
            <person name="Varga T."/>
            <person name="Kohler A."/>
            <person name="Feng B."/>
            <person name="Cao Y."/>
            <person name="Lipzen A."/>
            <person name="Daum C."/>
            <person name="Hundley H."/>
            <person name="Pangilinan J."/>
            <person name="Johnson J."/>
            <person name="Barry K."/>
            <person name="LaButti K."/>
            <person name="Ng V."/>
            <person name="Ahrendt S."/>
            <person name="Min B."/>
            <person name="Choi I.G."/>
            <person name="Park H."/>
            <person name="Plett J.M."/>
            <person name="Magnuson J."/>
            <person name="Spatafora J.W."/>
            <person name="Nagy L.G."/>
            <person name="Henrissat B."/>
            <person name="Grigoriev I.V."/>
            <person name="Yang Z.L."/>
            <person name="Xu J."/>
            <person name="Martin F.M."/>
        </authorList>
    </citation>
    <scope>NUCLEOTIDE SEQUENCE</scope>
    <source>
        <strain evidence="1">ATCC 28755</strain>
    </source>
</reference>
<dbReference type="EMBL" id="MU267725">
    <property type="protein sequence ID" value="KAH7910153.1"/>
    <property type="molecule type" value="Genomic_DNA"/>
</dbReference>
<accession>A0ACB8ABU3</accession>
<proteinExistence type="predicted"/>
<dbReference type="Proteomes" id="UP000790377">
    <property type="component" value="Unassembled WGS sequence"/>
</dbReference>
<gene>
    <name evidence="1" type="ORF">BJ138DRAFT_974421</name>
</gene>
<name>A0ACB8ABU3_9AGAM</name>
<organism evidence="1 2">
    <name type="scientific">Hygrophoropsis aurantiaca</name>
    <dbReference type="NCBI Taxonomy" id="72124"/>
    <lineage>
        <taxon>Eukaryota</taxon>
        <taxon>Fungi</taxon>
        <taxon>Dikarya</taxon>
        <taxon>Basidiomycota</taxon>
        <taxon>Agaricomycotina</taxon>
        <taxon>Agaricomycetes</taxon>
        <taxon>Agaricomycetidae</taxon>
        <taxon>Boletales</taxon>
        <taxon>Coniophorineae</taxon>
        <taxon>Hygrophoropsidaceae</taxon>
        <taxon>Hygrophoropsis</taxon>
    </lineage>
</organism>
<feature type="non-terminal residue" evidence="1">
    <location>
        <position position="1"/>
    </location>
</feature>
<keyword evidence="2" id="KW-1185">Reference proteome</keyword>
<evidence type="ECO:0000313" key="2">
    <source>
        <dbReference type="Proteomes" id="UP000790377"/>
    </source>
</evidence>
<comment type="caution">
    <text evidence="1">The sequence shown here is derived from an EMBL/GenBank/DDBJ whole genome shotgun (WGS) entry which is preliminary data.</text>
</comment>
<evidence type="ECO:0000313" key="1">
    <source>
        <dbReference type="EMBL" id="KAH7910153.1"/>
    </source>
</evidence>
<sequence length="143" mass="16157">KSSKDIAVLLDMPLRVVQWVRKLWTEIGEVSRDRRGHGRSPLMSSVGIEFMLGLLEHSPDLYLDELQDQLFVLHGLDVSLAIIARTLKQLGITSKAISCVASELSEEARRNFAYEISKETPDRIVCVDESAVNVLTTYWLNGW</sequence>
<protein>
    <submittedName>
        <fullName evidence="1">Uncharacterized protein</fullName>
    </submittedName>
</protein>
<feature type="non-terminal residue" evidence="1">
    <location>
        <position position="143"/>
    </location>
</feature>